<evidence type="ECO:0000313" key="8">
    <source>
        <dbReference type="Proteomes" id="UP001239782"/>
    </source>
</evidence>
<evidence type="ECO:0000256" key="2">
    <source>
        <dbReference type="ARBA" id="ARBA00022475"/>
    </source>
</evidence>
<dbReference type="Pfam" id="PF03899">
    <property type="entry name" value="ATP-synt_I"/>
    <property type="match status" value="1"/>
</dbReference>
<accession>A0AA51X5P2</accession>
<dbReference type="KEGG" id="plei:Q9312_12405"/>
<comment type="subcellular location">
    <subcellularLocation>
        <location evidence="1">Cell membrane</location>
        <topology evidence="1">Multi-pass membrane protein</topology>
    </subcellularLocation>
</comment>
<feature type="transmembrane region" description="Helical" evidence="6">
    <location>
        <begin position="73"/>
        <end position="95"/>
    </location>
</feature>
<evidence type="ECO:0000256" key="6">
    <source>
        <dbReference type="SAM" id="Phobius"/>
    </source>
</evidence>
<organism evidence="7 8">
    <name type="scientific">Pleionea litopenaei</name>
    <dbReference type="NCBI Taxonomy" id="3070815"/>
    <lineage>
        <taxon>Bacteria</taxon>
        <taxon>Pseudomonadati</taxon>
        <taxon>Pseudomonadota</taxon>
        <taxon>Gammaproteobacteria</taxon>
        <taxon>Oceanospirillales</taxon>
        <taxon>Pleioneaceae</taxon>
        <taxon>Pleionea</taxon>
    </lineage>
</organism>
<dbReference type="InterPro" id="IPR005598">
    <property type="entry name" value="ATP_synth_I"/>
</dbReference>
<dbReference type="EMBL" id="CP133548">
    <property type="protein sequence ID" value="WMS86019.1"/>
    <property type="molecule type" value="Genomic_DNA"/>
</dbReference>
<keyword evidence="2" id="KW-1003">Cell membrane</keyword>
<feature type="transmembrane region" description="Helical" evidence="6">
    <location>
        <begin position="12"/>
        <end position="34"/>
    </location>
</feature>
<evidence type="ECO:0000256" key="1">
    <source>
        <dbReference type="ARBA" id="ARBA00004651"/>
    </source>
</evidence>
<evidence type="ECO:0000256" key="3">
    <source>
        <dbReference type="ARBA" id="ARBA00022692"/>
    </source>
</evidence>
<dbReference type="AlphaFoldDB" id="A0AA51X5P2"/>
<sequence>MPQDINHKGRTTALKLTLIQVGVVLVCATAALAWGFNASFSVLVGGLSIIIPSLLFSRWAFRHSGAQAAKQVMTGFYIGEAIKFLGAIVLFVLVLKWLPVVAVAALSGFILATLVQVFAPIIITVSASN</sequence>
<dbReference type="GO" id="GO:0005886">
    <property type="term" value="C:plasma membrane"/>
    <property type="evidence" value="ECO:0007669"/>
    <property type="project" value="UniProtKB-SubCell"/>
</dbReference>
<dbReference type="RefSeq" id="WP_309201171.1">
    <property type="nucleotide sequence ID" value="NZ_CP133548.1"/>
</dbReference>
<evidence type="ECO:0000256" key="5">
    <source>
        <dbReference type="ARBA" id="ARBA00023136"/>
    </source>
</evidence>
<evidence type="ECO:0000313" key="7">
    <source>
        <dbReference type="EMBL" id="WMS86019.1"/>
    </source>
</evidence>
<name>A0AA51X5P2_9GAMM</name>
<keyword evidence="3 6" id="KW-0812">Transmembrane</keyword>
<keyword evidence="4 6" id="KW-1133">Transmembrane helix</keyword>
<feature type="transmembrane region" description="Helical" evidence="6">
    <location>
        <begin position="101"/>
        <end position="125"/>
    </location>
</feature>
<gene>
    <name evidence="7" type="ORF">Q9312_12405</name>
</gene>
<dbReference type="Proteomes" id="UP001239782">
    <property type="component" value="Chromosome"/>
</dbReference>
<proteinExistence type="predicted"/>
<protein>
    <submittedName>
        <fullName evidence="7">ATP synthase subunit I</fullName>
    </submittedName>
</protein>
<evidence type="ECO:0000256" key="4">
    <source>
        <dbReference type="ARBA" id="ARBA00022989"/>
    </source>
</evidence>
<keyword evidence="8" id="KW-1185">Reference proteome</keyword>
<keyword evidence="5 6" id="KW-0472">Membrane</keyword>
<reference evidence="7 8" key="1">
    <citation type="submission" date="2023-08" db="EMBL/GenBank/DDBJ databases">
        <title>Pleionea litopenaei sp. nov., isolated from stomach of juvenile Litopenaeus vannamei.</title>
        <authorList>
            <person name="Rho A.M."/>
            <person name="Hwang C.Y."/>
        </authorList>
    </citation>
    <scope>NUCLEOTIDE SEQUENCE [LARGE SCALE GENOMIC DNA]</scope>
    <source>
        <strain evidence="7 8">HL-JVS1</strain>
    </source>
</reference>
<feature type="transmembrane region" description="Helical" evidence="6">
    <location>
        <begin position="40"/>
        <end position="61"/>
    </location>
</feature>